<dbReference type="EMBL" id="MLJW01003832">
    <property type="protein sequence ID" value="OIQ71217.1"/>
    <property type="molecule type" value="Genomic_DNA"/>
</dbReference>
<evidence type="ECO:0000259" key="6">
    <source>
        <dbReference type="PROSITE" id="PS51379"/>
    </source>
</evidence>
<keyword evidence="5" id="KW-0411">Iron-sulfur</keyword>
<keyword evidence="2" id="KW-0479">Metal-binding</keyword>
<evidence type="ECO:0000256" key="3">
    <source>
        <dbReference type="ARBA" id="ARBA00022982"/>
    </source>
</evidence>
<evidence type="ECO:0000256" key="5">
    <source>
        <dbReference type="ARBA" id="ARBA00023014"/>
    </source>
</evidence>
<dbReference type="PROSITE" id="PS51379">
    <property type="entry name" value="4FE4S_FER_2"/>
    <property type="match status" value="1"/>
</dbReference>
<keyword evidence="1" id="KW-0813">Transport</keyword>
<dbReference type="PANTHER" id="PTHR43082">
    <property type="entry name" value="FERREDOXIN-LIKE"/>
    <property type="match status" value="1"/>
</dbReference>
<reference evidence="7" key="1">
    <citation type="submission" date="2016-10" db="EMBL/GenBank/DDBJ databases">
        <title>Sequence of Gallionella enrichment culture.</title>
        <authorList>
            <person name="Poehlein A."/>
            <person name="Muehling M."/>
            <person name="Daniel R."/>
        </authorList>
    </citation>
    <scope>NUCLEOTIDE SEQUENCE</scope>
</reference>
<evidence type="ECO:0000256" key="4">
    <source>
        <dbReference type="ARBA" id="ARBA00023004"/>
    </source>
</evidence>
<name>A0A1J5PHZ1_9ZZZZ</name>
<accession>A0A1J5PHZ1</accession>
<dbReference type="InterPro" id="IPR012206">
    <property type="entry name" value="Fd_FixX"/>
</dbReference>
<protein>
    <submittedName>
        <fullName evidence="7">Ferredoxin-like protein FixX</fullName>
    </submittedName>
</protein>
<keyword evidence="3" id="KW-0249">Electron transport</keyword>
<sequence>MSTVVKVEEKLCQNRYRVDAGRPHISIIDEDKCRNDCQERACIVCCPAGCWSMEGNGEVTVISDGCLECGTCRIICDDQRNVAWEYPRGGYGILFDLVALGGIKRHVRPP</sequence>
<dbReference type="PIRSF" id="PIRSF036548">
    <property type="entry name" value="Fdx_FixX"/>
    <property type="match status" value="1"/>
</dbReference>
<keyword evidence="4" id="KW-0408">Iron</keyword>
<feature type="domain" description="4Fe-4S ferredoxin-type" evidence="6">
    <location>
        <begin position="23"/>
        <end position="56"/>
    </location>
</feature>
<dbReference type="GO" id="GO:0051536">
    <property type="term" value="F:iron-sulfur cluster binding"/>
    <property type="evidence" value="ECO:0007669"/>
    <property type="project" value="UniProtKB-KW"/>
</dbReference>
<dbReference type="Gene3D" id="3.30.70.20">
    <property type="match status" value="1"/>
</dbReference>
<dbReference type="InterPro" id="IPR017896">
    <property type="entry name" value="4Fe4S_Fe-S-bd"/>
</dbReference>
<dbReference type="SUPFAM" id="SSF54862">
    <property type="entry name" value="4Fe-4S ferredoxins"/>
    <property type="match status" value="1"/>
</dbReference>
<gene>
    <name evidence="7" type="primary">fixX_7</name>
    <name evidence="7" type="ORF">GALL_471700</name>
</gene>
<comment type="caution">
    <text evidence="7">The sequence shown here is derived from an EMBL/GenBank/DDBJ whole genome shotgun (WGS) entry which is preliminary data.</text>
</comment>
<evidence type="ECO:0000256" key="2">
    <source>
        <dbReference type="ARBA" id="ARBA00022723"/>
    </source>
</evidence>
<proteinExistence type="predicted"/>
<dbReference type="AlphaFoldDB" id="A0A1J5PHZ1"/>
<evidence type="ECO:0000256" key="1">
    <source>
        <dbReference type="ARBA" id="ARBA00022448"/>
    </source>
</evidence>
<organism evidence="7">
    <name type="scientific">mine drainage metagenome</name>
    <dbReference type="NCBI Taxonomy" id="410659"/>
    <lineage>
        <taxon>unclassified sequences</taxon>
        <taxon>metagenomes</taxon>
        <taxon>ecological metagenomes</taxon>
    </lineage>
</organism>
<dbReference type="PANTHER" id="PTHR43082:SF3">
    <property type="entry name" value="FERREDOXIN-LIKE PROTEIN YDIT"/>
    <property type="match status" value="1"/>
</dbReference>
<evidence type="ECO:0000313" key="7">
    <source>
        <dbReference type="EMBL" id="OIQ71217.1"/>
    </source>
</evidence>
<dbReference type="GO" id="GO:0005506">
    <property type="term" value="F:iron ion binding"/>
    <property type="evidence" value="ECO:0007669"/>
    <property type="project" value="InterPro"/>
</dbReference>